<feature type="region of interest" description="Disordered" evidence="2">
    <location>
        <begin position="1"/>
        <end position="47"/>
    </location>
</feature>
<dbReference type="GO" id="GO:0006570">
    <property type="term" value="P:tyrosine metabolic process"/>
    <property type="evidence" value="ECO:0000318"/>
    <property type="project" value="GO_Central"/>
</dbReference>
<dbReference type="PANTHER" id="PTHR21405:SF0">
    <property type="entry name" value="TETRATRICOPEPTIDE REPEAT PROTEIN 36"/>
    <property type="match status" value="1"/>
</dbReference>
<dbReference type="SUPFAM" id="SSF48452">
    <property type="entry name" value="TPR-like"/>
    <property type="match status" value="1"/>
</dbReference>
<name>A9UWQ9_MONBE</name>
<dbReference type="InterPro" id="IPR019734">
    <property type="entry name" value="TPR_rpt"/>
</dbReference>
<dbReference type="AlphaFoldDB" id="A9UWQ9"/>
<proteinExistence type="inferred from homology"/>
<dbReference type="STRING" id="81824.A9UWQ9"/>
<sequence length="199" mass="21841">MAQAKGMSDDAILDAIFDPEMPQLPGAQPPKDNTATADQEQDPVSEAELELRQLETEAAKLAEGGQLDEALQKFELVLAKDPKRASAYNNRAQLYQMKHDTEAAWKDLDMAINHCPLPREVASQAYAQRGVLNRVRGNDDAARADFEKAAGFGNQWARRMAVKLNPYAALCNQMLTQAMKELRGEAPASACTPAQNQSQ</sequence>
<evidence type="ECO:0008006" key="5">
    <source>
        <dbReference type="Google" id="ProtNLM"/>
    </source>
</evidence>
<dbReference type="eggNOG" id="KOG4555">
    <property type="taxonomic scope" value="Eukaryota"/>
</dbReference>
<dbReference type="SMART" id="SM00028">
    <property type="entry name" value="TPR"/>
    <property type="match status" value="3"/>
</dbReference>
<dbReference type="Proteomes" id="UP000001357">
    <property type="component" value="Unassembled WGS sequence"/>
</dbReference>
<dbReference type="FunCoup" id="A9UWQ9">
    <property type="interactions" value="1"/>
</dbReference>
<dbReference type="GeneID" id="5890285"/>
<evidence type="ECO:0000256" key="1">
    <source>
        <dbReference type="ARBA" id="ARBA00006995"/>
    </source>
</evidence>
<dbReference type="EMBL" id="CH991548">
    <property type="protein sequence ID" value="EDQ90086.1"/>
    <property type="molecule type" value="Genomic_DNA"/>
</dbReference>
<reference evidence="3 4" key="1">
    <citation type="journal article" date="2008" name="Nature">
        <title>The genome of the choanoflagellate Monosiga brevicollis and the origin of metazoans.</title>
        <authorList>
            <consortium name="JGI Sequencing"/>
            <person name="King N."/>
            <person name="Westbrook M.J."/>
            <person name="Young S.L."/>
            <person name="Kuo A."/>
            <person name="Abedin M."/>
            <person name="Chapman J."/>
            <person name="Fairclough S."/>
            <person name="Hellsten U."/>
            <person name="Isogai Y."/>
            <person name="Letunic I."/>
            <person name="Marr M."/>
            <person name="Pincus D."/>
            <person name="Putnam N."/>
            <person name="Rokas A."/>
            <person name="Wright K.J."/>
            <person name="Zuzow R."/>
            <person name="Dirks W."/>
            <person name="Good M."/>
            <person name="Goodstein D."/>
            <person name="Lemons D."/>
            <person name="Li W."/>
            <person name="Lyons J.B."/>
            <person name="Morris A."/>
            <person name="Nichols S."/>
            <person name="Richter D.J."/>
            <person name="Salamov A."/>
            <person name="Bork P."/>
            <person name="Lim W.A."/>
            <person name="Manning G."/>
            <person name="Miller W.T."/>
            <person name="McGinnis W."/>
            <person name="Shapiro H."/>
            <person name="Tjian R."/>
            <person name="Grigoriev I.V."/>
            <person name="Rokhsar D."/>
        </authorList>
    </citation>
    <scope>NUCLEOTIDE SEQUENCE [LARGE SCALE GENOMIC DNA]</scope>
    <source>
        <strain evidence="4">MX1 / ATCC 50154</strain>
    </source>
</reference>
<evidence type="ECO:0000313" key="4">
    <source>
        <dbReference type="Proteomes" id="UP000001357"/>
    </source>
</evidence>
<dbReference type="InParanoid" id="A9UWQ9"/>
<dbReference type="InterPro" id="IPR011990">
    <property type="entry name" value="TPR-like_helical_dom_sf"/>
</dbReference>
<dbReference type="RefSeq" id="XP_001744853.1">
    <property type="nucleotide sequence ID" value="XM_001744801.1"/>
</dbReference>
<keyword evidence="4" id="KW-1185">Reference proteome</keyword>
<dbReference type="OMA" id="CNQMLCE"/>
<dbReference type="Gene3D" id="1.25.40.10">
    <property type="entry name" value="Tetratricopeptide repeat domain"/>
    <property type="match status" value="1"/>
</dbReference>
<evidence type="ECO:0000313" key="3">
    <source>
        <dbReference type="EMBL" id="EDQ90086.1"/>
    </source>
</evidence>
<protein>
    <recommendedName>
        <fullName evidence="5">Tetratricopeptide repeat protein 36</fullName>
    </recommendedName>
</protein>
<evidence type="ECO:0000256" key="2">
    <source>
        <dbReference type="SAM" id="MobiDB-lite"/>
    </source>
</evidence>
<dbReference type="KEGG" id="mbr:MONBRDRAFT_20636"/>
<accession>A9UWQ9</accession>
<organism evidence="3 4">
    <name type="scientific">Monosiga brevicollis</name>
    <name type="common">Choanoflagellate</name>
    <dbReference type="NCBI Taxonomy" id="81824"/>
    <lineage>
        <taxon>Eukaryota</taxon>
        <taxon>Choanoflagellata</taxon>
        <taxon>Craspedida</taxon>
        <taxon>Salpingoecidae</taxon>
        <taxon>Monosiga</taxon>
    </lineage>
</organism>
<dbReference type="PANTHER" id="PTHR21405">
    <property type="entry name" value="CDNA SEQUENCE BC021608"/>
    <property type="match status" value="1"/>
</dbReference>
<dbReference type="InterPro" id="IPR038906">
    <property type="entry name" value="TTC36"/>
</dbReference>
<comment type="similarity">
    <text evidence="1">Belongs to the TTC36 family.</text>
</comment>
<gene>
    <name evidence="3" type="ORF">MONBRDRAFT_20636</name>
</gene>